<dbReference type="Gene3D" id="3.10.20.370">
    <property type="match status" value="1"/>
</dbReference>
<dbReference type="GO" id="GO:0003964">
    <property type="term" value="F:RNA-directed DNA polymerase activity"/>
    <property type="evidence" value="ECO:0007669"/>
    <property type="project" value="UniProtKB-KW"/>
</dbReference>
<feature type="domain" description="Reverse transcriptase RNase H-like" evidence="9">
    <location>
        <begin position="407"/>
        <end position="506"/>
    </location>
</feature>
<evidence type="ECO:0000256" key="7">
    <source>
        <dbReference type="ARBA" id="ARBA00022918"/>
    </source>
</evidence>
<dbReference type="STRING" id="151549.A0A4C1VLT4"/>
<keyword evidence="3" id="KW-0548">Nucleotidyltransferase</keyword>
<accession>A0A4C1VLT4</accession>
<feature type="compositionally biased region" description="Acidic residues" evidence="8">
    <location>
        <begin position="321"/>
        <end position="332"/>
    </location>
</feature>
<evidence type="ECO:0000256" key="2">
    <source>
        <dbReference type="ARBA" id="ARBA00022679"/>
    </source>
</evidence>
<evidence type="ECO:0000256" key="5">
    <source>
        <dbReference type="ARBA" id="ARBA00022759"/>
    </source>
</evidence>
<evidence type="ECO:0000256" key="8">
    <source>
        <dbReference type="SAM" id="MobiDB-lite"/>
    </source>
</evidence>
<feature type="compositionally biased region" description="Polar residues" evidence="8">
    <location>
        <begin position="192"/>
        <end position="202"/>
    </location>
</feature>
<keyword evidence="5" id="KW-0255">Endonuclease</keyword>
<name>A0A4C1VLT4_EUMVA</name>
<evidence type="ECO:0000256" key="3">
    <source>
        <dbReference type="ARBA" id="ARBA00022695"/>
    </source>
</evidence>
<organism evidence="11 12">
    <name type="scientific">Eumeta variegata</name>
    <name type="common">Bagworm moth</name>
    <name type="synonym">Eumeta japonica</name>
    <dbReference type="NCBI Taxonomy" id="151549"/>
    <lineage>
        <taxon>Eukaryota</taxon>
        <taxon>Metazoa</taxon>
        <taxon>Ecdysozoa</taxon>
        <taxon>Arthropoda</taxon>
        <taxon>Hexapoda</taxon>
        <taxon>Insecta</taxon>
        <taxon>Pterygota</taxon>
        <taxon>Neoptera</taxon>
        <taxon>Endopterygota</taxon>
        <taxon>Lepidoptera</taxon>
        <taxon>Glossata</taxon>
        <taxon>Ditrysia</taxon>
        <taxon>Tineoidea</taxon>
        <taxon>Psychidae</taxon>
        <taxon>Oiketicinae</taxon>
        <taxon>Eumeta</taxon>
    </lineage>
</organism>
<comment type="caution">
    <text evidence="11">The sequence shown here is derived from an EMBL/GenBank/DDBJ whole genome shotgun (WGS) entry which is preliminary data.</text>
</comment>
<dbReference type="AlphaFoldDB" id="A0A4C1VLT4"/>
<dbReference type="GO" id="GO:0004519">
    <property type="term" value="F:endonuclease activity"/>
    <property type="evidence" value="ECO:0007669"/>
    <property type="project" value="UniProtKB-KW"/>
</dbReference>
<evidence type="ECO:0000313" key="12">
    <source>
        <dbReference type="Proteomes" id="UP000299102"/>
    </source>
</evidence>
<dbReference type="EMBL" id="BGZK01000354">
    <property type="protein sequence ID" value="GBP38814.1"/>
    <property type="molecule type" value="Genomic_DNA"/>
</dbReference>
<protein>
    <recommendedName>
        <fullName evidence="1">RNA-directed DNA polymerase</fullName>
        <ecNumber evidence="1">2.7.7.49</ecNumber>
    </recommendedName>
</protein>
<dbReference type="GO" id="GO:0016787">
    <property type="term" value="F:hydrolase activity"/>
    <property type="evidence" value="ECO:0007669"/>
    <property type="project" value="UniProtKB-KW"/>
</dbReference>
<dbReference type="PANTHER" id="PTHR37984">
    <property type="entry name" value="PROTEIN CBG26694"/>
    <property type="match status" value="1"/>
</dbReference>
<proteinExistence type="predicted"/>
<dbReference type="InterPro" id="IPR050951">
    <property type="entry name" value="Retrovirus_Pol_polyprotein"/>
</dbReference>
<keyword evidence="7" id="KW-0695">RNA-directed DNA polymerase</keyword>
<evidence type="ECO:0000256" key="4">
    <source>
        <dbReference type="ARBA" id="ARBA00022722"/>
    </source>
</evidence>
<dbReference type="FunFam" id="3.10.20.370:FF:000001">
    <property type="entry name" value="Retrovirus-related Pol polyprotein from transposon 17.6-like protein"/>
    <property type="match status" value="1"/>
</dbReference>
<dbReference type="EC" id="2.7.7.49" evidence="1"/>
<dbReference type="Gene3D" id="1.10.340.70">
    <property type="match status" value="1"/>
</dbReference>
<dbReference type="SUPFAM" id="SSF56672">
    <property type="entry name" value="DNA/RNA polymerases"/>
    <property type="match status" value="1"/>
</dbReference>
<dbReference type="PANTHER" id="PTHR37984:SF5">
    <property type="entry name" value="PROTEIN NYNRIN-LIKE"/>
    <property type="match status" value="1"/>
</dbReference>
<evidence type="ECO:0000259" key="10">
    <source>
        <dbReference type="Pfam" id="PF17921"/>
    </source>
</evidence>
<feature type="region of interest" description="Disordered" evidence="8">
    <location>
        <begin position="181"/>
        <end position="206"/>
    </location>
</feature>
<evidence type="ECO:0000256" key="6">
    <source>
        <dbReference type="ARBA" id="ARBA00022801"/>
    </source>
</evidence>
<dbReference type="OrthoDB" id="427924at2759"/>
<dbReference type="InterPro" id="IPR041588">
    <property type="entry name" value="Integrase_H2C2"/>
</dbReference>
<dbReference type="Pfam" id="PF17917">
    <property type="entry name" value="RT_RNaseH"/>
    <property type="match status" value="1"/>
</dbReference>
<evidence type="ECO:0000313" key="11">
    <source>
        <dbReference type="EMBL" id="GBP38814.1"/>
    </source>
</evidence>
<evidence type="ECO:0000256" key="1">
    <source>
        <dbReference type="ARBA" id="ARBA00012493"/>
    </source>
</evidence>
<dbReference type="InterPro" id="IPR041373">
    <property type="entry name" value="RT_RNaseH"/>
</dbReference>
<gene>
    <name evidence="11" type="primary">pol</name>
    <name evidence="11" type="ORF">EVAR_33565_1</name>
</gene>
<feature type="domain" description="Integrase zinc-binding" evidence="10">
    <location>
        <begin position="649"/>
        <end position="705"/>
    </location>
</feature>
<keyword evidence="6" id="KW-0378">Hydrolase</keyword>
<reference evidence="11 12" key="1">
    <citation type="journal article" date="2019" name="Commun. Biol.">
        <title>The bagworm genome reveals a unique fibroin gene that provides high tensile strength.</title>
        <authorList>
            <person name="Kono N."/>
            <person name="Nakamura H."/>
            <person name="Ohtoshi R."/>
            <person name="Tomita M."/>
            <person name="Numata K."/>
            <person name="Arakawa K."/>
        </authorList>
    </citation>
    <scope>NUCLEOTIDE SEQUENCE [LARGE SCALE GENOMIC DNA]</scope>
</reference>
<keyword evidence="4" id="KW-0540">Nuclease</keyword>
<dbReference type="Pfam" id="PF17921">
    <property type="entry name" value="Integrase_H2C2"/>
    <property type="match status" value="1"/>
</dbReference>
<keyword evidence="12" id="KW-1185">Reference proteome</keyword>
<feature type="region of interest" description="Disordered" evidence="8">
    <location>
        <begin position="312"/>
        <end position="340"/>
    </location>
</feature>
<dbReference type="InterPro" id="IPR043502">
    <property type="entry name" value="DNA/RNA_pol_sf"/>
</dbReference>
<dbReference type="CDD" id="cd09274">
    <property type="entry name" value="RNase_HI_RT_Ty3"/>
    <property type="match status" value="1"/>
</dbReference>
<keyword evidence="2" id="KW-0808">Transferase</keyword>
<evidence type="ECO:0000259" key="9">
    <source>
        <dbReference type="Pfam" id="PF17917"/>
    </source>
</evidence>
<dbReference type="Proteomes" id="UP000299102">
    <property type="component" value="Unassembled WGS sequence"/>
</dbReference>
<sequence length="713" mass="83026">MATSQLVDLGGLIASYDGNPLTIYGFIRDVERFMTISGGENPQNLSRVISKITGKAREHLSVHPHDGTWNSVKALLLEKCEDPRTVDMIQTNIQMMRKHSTYADLLERIQRELYLIRGKYIKLNPTINEDQLKNIMKVYENTARMTVLQMLPEHLTYLYETTGGLDSLREMVIKLELHGKTNSRKSTSNTTLKPTATTNNFKGTPPHHVPVLNYKQPHIMPHQPHWSRNVPNQQQWHQHFKAQQQPAPRINKYDTDVTMRSRSTESTGNTGKGPQINIGKGRVVRELYNQEIHQDDEIVYDSEDNAYKRICEPYPTQDVPPESDDESGDDVTDSVTSKVKHEIKLTDDSPVYQRPFREKAAEETFKGKRDTPLWFTLGIPNTSNEVKRAFKQSKDLLTNAPILSYPDYNSTFTLTTDASDKALGAVLSQNQHPIAYASRTLSETERRYNTTEKELLAVLWACQHFRPYIYGRKFNLETDHQPLTWLSKLKEPNAKLTRWRLRLQEYDYDIKHTKGRENKVADALSRIELQNNKSNAAIVHSNNDDDETGIPIVDGFAHSRKNRIFLQESPTQKWRREKNDVYLKIPLVNFDTEFSKNWKKYIDPKKTDYAVVTQNEKLFYKLSKFYRKNVDKNSLKLKRYTEILTEINDREQQLKLTKSVHEKNDAHIGSTLMYETLKKQYYWKNLKDDVLKYVHDCSICQRNKYERRPPKTP</sequence>